<dbReference type="InterPro" id="IPR049453">
    <property type="entry name" value="Memb_transporter_dom"/>
</dbReference>
<evidence type="ECO:0000259" key="7">
    <source>
        <dbReference type="Pfam" id="PF10334"/>
    </source>
</evidence>
<evidence type="ECO:0000256" key="5">
    <source>
        <dbReference type="SAM" id="MobiDB-lite"/>
    </source>
</evidence>
<feature type="transmembrane region" description="Helical" evidence="6">
    <location>
        <begin position="658"/>
        <end position="674"/>
    </location>
</feature>
<evidence type="ECO:0000256" key="2">
    <source>
        <dbReference type="ARBA" id="ARBA00022692"/>
    </source>
</evidence>
<keyword evidence="11" id="KW-1185">Reference proteome</keyword>
<feature type="transmembrane region" description="Helical" evidence="6">
    <location>
        <begin position="774"/>
        <end position="793"/>
    </location>
</feature>
<dbReference type="Pfam" id="PF10334">
    <property type="entry name" value="BRE4"/>
    <property type="match status" value="1"/>
</dbReference>
<sequence>MSSEDVKEEPTKTPKTPEKPGWLKSALQSRRTIKTWLRCCIALAATLVLMVDRRTSNTMGQAAFFVVIVSVMLPPTFALSVFLLASTTLLIGMLLGWAWGNAAMASALSVRSASLLAQQQQKLQSSSFFIHWNHAIRSSAVYGAFLFIGTFALGALRAHFPNLMLLSIFGTIVLDVMCTTGPLLPKAQYTLAKLFLIPTSFYIAVAIASLVLIFPESLSHVWLTSLLDTFWTPTLDLLRLQSEVLATTPSDHETWAEITARGNELRTNIVNNTEALSSQIKLIDLDTSTGRLGPADLKKINAQLRFIMFRAAGLQAFQTFVNDTNVADQKEVKEVEERLNRGDQTPRSVNRYQALQRKIKEREIQHGHDLDSLVPILAAASADLRGSSESAVLAMVDWLQDANSNRWAALFSRSNPATTDERHAKLVDASRKLEATLDEFKNVERIKLIKPFEKFFDPKTRKLLMHCDLFTSRSLYICFVFIDTLDAFAESIAKLLKTIIEIDSQRSKAKIWFPGRIVRATQNITNGEFKGTEGPLSMGTAENPMSFDEPSTRRSSSSTLDEDDDDDDQSEGLDGIDEEQSADPPSKFVSSSSHFLRNPDAFPPTTAFGRFIIKLAAVLRFFKSPEGIFALRMGIVSVALWVPAVCRTTAWFYYDNKGLWALITAQTGLGVYAGDQIAGFIIRLAGTLLGLLVGMAVWYIGAGLGHGNPYGVVVAATVILAPCIFLRISGPPAQVGLWTMMSVSVVFVTGYSWINANQVVLTNTGVGVALGWKRILLVIMGFTAAFIVMLFPHPRSSRVLIRKTLAAIIGEEGNIFGGEVEAFLAEEERARNGIYEKVQFLGKDGKDDQKMSPKERRVRKIAKRVIAVSTRLRFIYPSLTTAKFEPQLSGTWPLAQYQELFMLQSRVLGSLALLTTSFAKLDTKWCSALVRTPFMNPNFLSDVFTTITVLSNSLMNGHALPAYLPKLRDRIVYHEVHSRNGKRWKGVETDSASEVGLKAGAEAVDEEIVMAAGPANVDGSSIGIELDDLTLDVLLNEQLPAHSTAVVALSSLISRVDEMIDIIQTLCGQATFRGYDALQRDYLDREEKAAGGGYR</sequence>
<evidence type="ECO:0000313" key="11">
    <source>
        <dbReference type="Proteomes" id="UP000027222"/>
    </source>
</evidence>
<keyword evidence="2 6" id="KW-0812">Transmembrane</keyword>
<feature type="domain" description="Integral membrane bound transporter" evidence="9">
    <location>
        <begin position="651"/>
        <end position="788"/>
    </location>
</feature>
<reference evidence="11" key="1">
    <citation type="journal article" date="2014" name="Proc. Natl. Acad. Sci. U.S.A.">
        <title>Extensive sampling of basidiomycete genomes demonstrates inadequacy of the white-rot/brown-rot paradigm for wood decay fungi.</title>
        <authorList>
            <person name="Riley R."/>
            <person name="Salamov A.A."/>
            <person name="Brown D.W."/>
            <person name="Nagy L.G."/>
            <person name="Floudas D."/>
            <person name="Held B.W."/>
            <person name="Levasseur A."/>
            <person name="Lombard V."/>
            <person name="Morin E."/>
            <person name="Otillar R."/>
            <person name="Lindquist E.A."/>
            <person name="Sun H."/>
            <person name="LaButti K.M."/>
            <person name="Schmutz J."/>
            <person name="Jabbour D."/>
            <person name="Luo H."/>
            <person name="Baker S.E."/>
            <person name="Pisabarro A.G."/>
            <person name="Walton J.D."/>
            <person name="Blanchette R.A."/>
            <person name="Henrissat B."/>
            <person name="Martin F."/>
            <person name="Cullen D."/>
            <person name="Hibbett D.S."/>
            <person name="Grigoriev I.V."/>
        </authorList>
    </citation>
    <scope>NUCLEOTIDE SEQUENCE [LARGE SCALE GENOMIC DNA]</scope>
    <source>
        <strain evidence="11">CBS 339.88</strain>
    </source>
</reference>
<dbReference type="STRING" id="685588.A0A067SFK1"/>
<dbReference type="HOGENOM" id="CLU_003918_1_0_1"/>
<evidence type="ECO:0000256" key="6">
    <source>
        <dbReference type="SAM" id="Phobius"/>
    </source>
</evidence>
<organism evidence="10 11">
    <name type="scientific">Galerina marginata (strain CBS 339.88)</name>
    <dbReference type="NCBI Taxonomy" id="685588"/>
    <lineage>
        <taxon>Eukaryota</taxon>
        <taxon>Fungi</taxon>
        <taxon>Dikarya</taxon>
        <taxon>Basidiomycota</taxon>
        <taxon>Agaricomycotina</taxon>
        <taxon>Agaricomycetes</taxon>
        <taxon>Agaricomycetidae</taxon>
        <taxon>Agaricales</taxon>
        <taxon>Agaricineae</taxon>
        <taxon>Strophariaceae</taxon>
        <taxon>Galerina</taxon>
    </lineage>
</organism>
<evidence type="ECO:0000256" key="3">
    <source>
        <dbReference type="ARBA" id="ARBA00022989"/>
    </source>
</evidence>
<dbReference type="Pfam" id="PF13515">
    <property type="entry name" value="FUSC_2"/>
    <property type="match status" value="1"/>
</dbReference>
<comment type="subcellular location">
    <subcellularLocation>
        <location evidence="1">Membrane</location>
        <topology evidence="1">Multi-pass membrane protein</topology>
    </subcellularLocation>
</comment>
<evidence type="ECO:0000256" key="1">
    <source>
        <dbReference type="ARBA" id="ARBA00004141"/>
    </source>
</evidence>
<dbReference type="Proteomes" id="UP000027222">
    <property type="component" value="Unassembled WGS sequence"/>
</dbReference>
<dbReference type="GO" id="GO:0016020">
    <property type="term" value="C:membrane"/>
    <property type="evidence" value="ECO:0007669"/>
    <property type="project" value="UniProtKB-SubCell"/>
</dbReference>
<name>A0A067SFK1_GALM3</name>
<feature type="compositionally biased region" description="Basic and acidic residues" evidence="5">
    <location>
        <begin position="1"/>
        <end position="18"/>
    </location>
</feature>
<feature type="transmembrane region" description="Helical" evidence="6">
    <location>
        <begin position="191"/>
        <end position="214"/>
    </location>
</feature>
<feature type="transmembrane region" description="Helical" evidence="6">
    <location>
        <begin position="139"/>
        <end position="158"/>
    </location>
</feature>
<evidence type="ECO:0000256" key="4">
    <source>
        <dbReference type="ARBA" id="ARBA00023136"/>
    </source>
</evidence>
<feature type="transmembrane region" description="Helical" evidence="6">
    <location>
        <begin position="63"/>
        <end position="85"/>
    </location>
</feature>
<evidence type="ECO:0008006" key="12">
    <source>
        <dbReference type="Google" id="ProtNLM"/>
    </source>
</evidence>
<dbReference type="EMBL" id="KL142406">
    <property type="protein sequence ID" value="KDR68787.1"/>
    <property type="molecule type" value="Genomic_DNA"/>
</dbReference>
<dbReference type="InterPro" id="IPR018820">
    <property type="entry name" value="BRE4-related_DUF2421"/>
</dbReference>
<feature type="compositionally biased region" description="Acidic residues" evidence="5">
    <location>
        <begin position="560"/>
        <end position="581"/>
    </location>
</feature>
<proteinExistence type="predicted"/>
<dbReference type="InterPro" id="IPR018823">
    <property type="entry name" value="ArAE_2_N"/>
</dbReference>
<feature type="transmembrane region" description="Helical" evidence="6">
    <location>
        <begin position="164"/>
        <end position="184"/>
    </location>
</feature>
<evidence type="ECO:0000259" key="8">
    <source>
        <dbReference type="Pfam" id="PF10337"/>
    </source>
</evidence>
<evidence type="ECO:0000313" key="10">
    <source>
        <dbReference type="EMBL" id="KDR68787.1"/>
    </source>
</evidence>
<feature type="region of interest" description="Disordered" evidence="5">
    <location>
        <begin position="528"/>
        <end position="593"/>
    </location>
</feature>
<feature type="transmembrane region" description="Helical" evidence="6">
    <location>
        <begin position="681"/>
        <end position="701"/>
    </location>
</feature>
<dbReference type="OrthoDB" id="2274698at2759"/>
<dbReference type="PANTHER" id="PTHR37994:SF3">
    <property type="entry name" value="ER TRANSPORTER 6TM N-TERMINAL DOMAIN-CONTAINING PROTEIN"/>
    <property type="match status" value="1"/>
</dbReference>
<gene>
    <name evidence="10" type="ORF">GALMADRAFT_78068</name>
</gene>
<accession>A0A067SFK1</accession>
<feature type="transmembrane region" description="Helical" evidence="6">
    <location>
        <begin position="735"/>
        <end position="754"/>
    </location>
</feature>
<evidence type="ECO:0000259" key="9">
    <source>
        <dbReference type="Pfam" id="PF13515"/>
    </source>
</evidence>
<feature type="region of interest" description="Disordered" evidence="5">
    <location>
        <begin position="1"/>
        <end position="21"/>
    </location>
</feature>
<dbReference type="Pfam" id="PF10337">
    <property type="entry name" value="ArAE_2_N"/>
    <property type="match status" value="1"/>
</dbReference>
<protein>
    <recommendedName>
        <fullName evidence="12">ER transporter 6TM N-terminal domain-containing protein</fullName>
    </recommendedName>
</protein>
<feature type="transmembrane region" description="Helical" evidence="6">
    <location>
        <begin position="707"/>
        <end position="728"/>
    </location>
</feature>
<feature type="domain" description="Putative ER transporter 6TM N-terminal" evidence="8">
    <location>
        <begin position="19"/>
        <end position="449"/>
    </location>
</feature>
<dbReference type="PANTHER" id="PTHR37994">
    <property type="entry name" value="ARAE_2_N DOMAIN-CONTAINING PROTEIN-RELATED"/>
    <property type="match status" value="1"/>
</dbReference>
<keyword evidence="4 6" id="KW-0472">Membrane</keyword>
<feature type="transmembrane region" description="Helical" evidence="6">
    <location>
        <begin position="97"/>
        <end position="118"/>
    </location>
</feature>
<feature type="transmembrane region" description="Helical" evidence="6">
    <location>
        <begin position="629"/>
        <end position="652"/>
    </location>
</feature>
<feature type="domain" description="DUF2421" evidence="7">
    <location>
        <begin position="792"/>
        <end position="1068"/>
    </location>
</feature>
<dbReference type="AlphaFoldDB" id="A0A067SFK1"/>
<keyword evidence="3 6" id="KW-1133">Transmembrane helix</keyword>